<proteinExistence type="predicted"/>
<reference evidence="1" key="1">
    <citation type="journal article" date="2022" name="Int. J. Mol. Sci.">
        <title>Draft Genome of Tanacetum Coccineum: Genomic Comparison of Closely Related Tanacetum-Family Plants.</title>
        <authorList>
            <person name="Yamashiro T."/>
            <person name="Shiraishi A."/>
            <person name="Nakayama K."/>
            <person name="Satake H."/>
        </authorList>
    </citation>
    <scope>NUCLEOTIDE SEQUENCE</scope>
</reference>
<comment type="caution">
    <text evidence="1">The sequence shown here is derived from an EMBL/GenBank/DDBJ whole genome shotgun (WGS) entry which is preliminary data.</text>
</comment>
<accession>A0ABQ5AZ65</accession>
<organism evidence="1 2">
    <name type="scientific">Tanacetum coccineum</name>
    <dbReference type="NCBI Taxonomy" id="301880"/>
    <lineage>
        <taxon>Eukaryota</taxon>
        <taxon>Viridiplantae</taxon>
        <taxon>Streptophyta</taxon>
        <taxon>Embryophyta</taxon>
        <taxon>Tracheophyta</taxon>
        <taxon>Spermatophyta</taxon>
        <taxon>Magnoliopsida</taxon>
        <taxon>eudicotyledons</taxon>
        <taxon>Gunneridae</taxon>
        <taxon>Pentapetalae</taxon>
        <taxon>asterids</taxon>
        <taxon>campanulids</taxon>
        <taxon>Asterales</taxon>
        <taxon>Asteraceae</taxon>
        <taxon>Asteroideae</taxon>
        <taxon>Anthemideae</taxon>
        <taxon>Anthemidinae</taxon>
        <taxon>Tanacetum</taxon>
    </lineage>
</organism>
<gene>
    <name evidence="1" type="ORF">Tco_0842078</name>
</gene>
<evidence type="ECO:0000313" key="1">
    <source>
        <dbReference type="EMBL" id="GJT07616.1"/>
    </source>
</evidence>
<dbReference type="Proteomes" id="UP001151760">
    <property type="component" value="Unassembled WGS sequence"/>
</dbReference>
<sequence length="159" mass="18475">MILKICSYSTFKKSSTISQRQTRLVFTKAVKHVDKNLVIKNRVGDLQLGIESYQTKINLERPNWDAADYYFKEDYNALSSQDLDILKMEMEMEIHSSSTDINSDVNRVITKVEAKLLIMWECGLGTQSNIQFNMLKRLRFKYATKILLIELNVQAKDDV</sequence>
<keyword evidence="2" id="KW-1185">Reference proteome</keyword>
<protein>
    <submittedName>
        <fullName evidence="1">Uncharacterized protein</fullName>
    </submittedName>
</protein>
<evidence type="ECO:0000313" key="2">
    <source>
        <dbReference type="Proteomes" id="UP001151760"/>
    </source>
</evidence>
<dbReference type="EMBL" id="BQNB010012765">
    <property type="protein sequence ID" value="GJT07616.1"/>
    <property type="molecule type" value="Genomic_DNA"/>
</dbReference>
<reference evidence="1" key="2">
    <citation type="submission" date="2022-01" db="EMBL/GenBank/DDBJ databases">
        <authorList>
            <person name="Yamashiro T."/>
            <person name="Shiraishi A."/>
            <person name="Satake H."/>
            <person name="Nakayama K."/>
        </authorList>
    </citation>
    <scope>NUCLEOTIDE SEQUENCE</scope>
</reference>
<name>A0ABQ5AZ65_9ASTR</name>